<protein>
    <submittedName>
        <fullName evidence="4">Isochorismatase</fullName>
    </submittedName>
</protein>
<keyword evidence="2" id="KW-0378">Hydrolase</keyword>
<dbReference type="InterPro" id="IPR000868">
    <property type="entry name" value="Isochorismatase-like_dom"/>
</dbReference>
<evidence type="ECO:0000256" key="2">
    <source>
        <dbReference type="ARBA" id="ARBA00022801"/>
    </source>
</evidence>
<sequence length="189" mass="20829">MNFENTALVLVDLQKGIANMGETAPHSVSTVLDNASQMVKLFKENNGFIAFVRVNFHDGQDTLKPNAMRPLPGGEPAPDFAELADELGAEPHDYIVNKRGFSGFFGTDLDLQLRRRGIKNIILGGISTHVGVDTTARDAYQHAYDQYFLSDMMSAPEASLHNFSIEHTFPLMGQVLTTAEMIAQLQSEK</sequence>
<evidence type="ECO:0000313" key="4">
    <source>
        <dbReference type="EMBL" id="PCF55350.1"/>
    </source>
</evidence>
<dbReference type="SUPFAM" id="SSF52499">
    <property type="entry name" value="Isochorismatase-like hydrolases"/>
    <property type="match status" value="1"/>
</dbReference>
<dbReference type="PANTHER" id="PTHR43540">
    <property type="entry name" value="PEROXYUREIDOACRYLATE/UREIDOACRYLATE AMIDOHYDROLASE-RELATED"/>
    <property type="match status" value="1"/>
</dbReference>
<comment type="caution">
    <text evidence="4">The sequence shown here is derived from an EMBL/GenBank/DDBJ whole genome shotgun (WGS) entry which is preliminary data.</text>
</comment>
<dbReference type="AlphaFoldDB" id="A0A2A4GXR6"/>
<accession>A0A2A4GXR6</accession>
<dbReference type="CDD" id="cd00431">
    <property type="entry name" value="cysteine_hydrolases"/>
    <property type="match status" value="1"/>
</dbReference>
<gene>
    <name evidence="4" type="ORF">B5C08_06795</name>
</gene>
<dbReference type="RefSeq" id="WP_096593789.1">
    <property type="nucleotide sequence ID" value="NZ_MWRM01000007.1"/>
</dbReference>
<dbReference type="InterPro" id="IPR036380">
    <property type="entry name" value="Isochorismatase-like_sf"/>
</dbReference>
<evidence type="ECO:0000256" key="1">
    <source>
        <dbReference type="ARBA" id="ARBA00006336"/>
    </source>
</evidence>
<dbReference type="Proteomes" id="UP000218335">
    <property type="component" value="Unassembled WGS sequence"/>
</dbReference>
<dbReference type="EMBL" id="MWUU01000007">
    <property type="protein sequence ID" value="PCF55350.1"/>
    <property type="molecule type" value="Genomic_DNA"/>
</dbReference>
<feature type="domain" description="Isochorismatase-like" evidence="3">
    <location>
        <begin position="6"/>
        <end position="180"/>
    </location>
</feature>
<dbReference type="Pfam" id="PF00857">
    <property type="entry name" value="Isochorismatase"/>
    <property type="match status" value="1"/>
</dbReference>
<evidence type="ECO:0000313" key="5">
    <source>
        <dbReference type="Proteomes" id="UP000218335"/>
    </source>
</evidence>
<comment type="similarity">
    <text evidence="1">Belongs to the isochorismatase family.</text>
</comment>
<dbReference type="GO" id="GO:0016787">
    <property type="term" value="F:hydrolase activity"/>
    <property type="evidence" value="ECO:0007669"/>
    <property type="project" value="UniProtKB-KW"/>
</dbReference>
<organism evidence="4 5">
    <name type="scientific">Staphylococcus delphini</name>
    <dbReference type="NCBI Taxonomy" id="53344"/>
    <lineage>
        <taxon>Bacteria</taxon>
        <taxon>Bacillati</taxon>
        <taxon>Bacillota</taxon>
        <taxon>Bacilli</taxon>
        <taxon>Bacillales</taxon>
        <taxon>Staphylococcaceae</taxon>
        <taxon>Staphylococcus</taxon>
        <taxon>Staphylococcus intermedius group</taxon>
    </lineage>
</organism>
<proteinExistence type="inferred from homology"/>
<name>A0A2A4GXR6_9STAP</name>
<dbReference type="PANTHER" id="PTHR43540:SF7">
    <property type="entry name" value="ISOCHORISMATASE FAMILY PROTEIN YECD"/>
    <property type="match status" value="1"/>
</dbReference>
<dbReference type="InterPro" id="IPR050272">
    <property type="entry name" value="Isochorismatase-like_hydrls"/>
</dbReference>
<reference evidence="4 5" key="1">
    <citation type="journal article" date="2017" name="PLoS ONE">
        <title>Development of a real-time PCR for detection of Staphylococcus pseudintermedius using a novel automated comparison of whole-genome sequences.</title>
        <authorList>
            <person name="Verstappen K.M."/>
            <person name="Huijbregts L."/>
            <person name="Spaninks M."/>
            <person name="Wagenaar J.A."/>
            <person name="Fluit A.C."/>
            <person name="Duim B."/>
        </authorList>
    </citation>
    <scope>NUCLEOTIDE SEQUENCE [LARGE SCALE GENOMIC DNA]</scope>
    <source>
        <strain evidence="4 5">215070706401-1</strain>
    </source>
</reference>
<evidence type="ECO:0000259" key="3">
    <source>
        <dbReference type="Pfam" id="PF00857"/>
    </source>
</evidence>
<dbReference type="Gene3D" id="3.40.50.850">
    <property type="entry name" value="Isochorismatase-like"/>
    <property type="match status" value="1"/>
</dbReference>